<keyword evidence="10" id="KW-0496">Mitochondrion</keyword>
<evidence type="ECO:0000313" key="15">
    <source>
        <dbReference type="Proteomes" id="UP001642501"/>
    </source>
</evidence>
<evidence type="ECO:0000256" key="6">
    <source>
        <dbReference type="ARBA" id="ARBA00022792"/>
    </source>
</evidence>
<evidence type="ECO:0000256" key="1">
    <source>
        <dbReference type="ARBA" id="ARBA00004434"/>
    </source>
</evidence>
<keyword evidence="15" id="KW-1185">Reference proteome</keyword>
<protein>
    <recommendedName>
        <fullName evidence="3">Mitochondrial import inner membrane translocase subunit TIM54</fullName>
    </recommendedName>
</protein>
<comment type="subcellular location">
    <subcellularLocation>
        <location evidence="1">Mitochondrion inner membrane</location>
        <topology evidence="1">Single-pass membrane protein</topology>
    </subcellularLocation>
</comment>
<evidence type="ECO:0000256" key="2">
    <source>
        <dbReference type="ARBA" id="ARBA00006355"/>
    </source>
</evidence>
<organism evidence="14 15">
    <name type="scientific">Sporothrix epigloea</name>
    <dbReference type="NCBI Taxonomy" id="1892477"/>
    <lineage>
        <taxon>Eukaryota</taxon>
        <taxon>Fungi</taxon>
        <taxon>Dikarya</taxon>
        <taxon>Ascomycota</taxon>
        <taxon>Pezizomycotina</taxon>
        <taxon>Sordariomycetes</taxon>
        <taxon>Sordariomycetidae</taxon>
        <taxon>Ophiostomatales</taxon>
        <taxon>Ophiostomataceae</taxon>
        <taxon>Sporothrix</taxon>
    </lineage>
</organism>
<evidence type="ECO:0000256" key="5">
    <source>
        <dbReference type="ARBA" id="ARBA00022692"/>
    </source>
</evidence>
<evidence type="ECO:0000259" key="13">
    <source>
        <dbReference type="Pfam" id="PF01636"/>
    </source>
</evidence>
<dbReference type="Pfam" id="PF01636">
    <property type="entry name" value="APH"/>
    <property type="match status" value="1"/>
</dbReference>
<proteinExistence type="inferred from homology"/>
<dbReference type="Proteomes" id="UP001642501">
    <property type="component" value="Unassembled WGS sequence"/>
</dbReference>
<dbReference type="InterPro" id="IPR021056">
    <property type="entry name" value="Mt_import_IM_translocase_Tim54"/>
</dbReference>
<keyword evidence="5" id="KW-0812">Transmembrane</keyword>
<sequence>MYSRKVVLHPDNTVVKSGKRVFKGEADALRVAALAGVPVSHVHNVHSTSDGEKKDLACQLGEIVKKLRALTPPPGFIGGCDGAEIRDARRFSTYHAPVCRDEAAFNDFLLSGLYEPVPPLVREAFASRLRTDHRIVFSHCDLSPRNILVLDGKIQGVVDWECSGWYPEYWEYVKFFDCFAVFDWKHYAADIFPELYHDELKPTPPSAPPNAALRMLGLPNLPRKLPSRNWLIFWGISSSLAAAIIYDRREKKRATARWAAAVAPLAREPLSNTSALPRRVTVYLEAPPGDGLRSAQEHFKEYIKPVLASSGLDWEFVVGRQQGDVRAVVAERIRRTRRESEGPEAAEADAPTEADVVEELRRRNGIPAYTGIKGDIVVGRHTWKEYVRGLHEGWLGPLKAPVAPAEPEIAVTSAASVEGASSPEALGGSPPAVPEPETKTEPKPKESTTPQRPPQPVPFDSVDDYPTSSLPRLIPATLGPSVPISFPHLLGFSGTHTRFWRFINRRKTADAIGREVAAACFATAAREYRESVGDYEYEQQQVLIHEEADWQKSVWKDDDYDVKQDPTLLTREKPWRNPVVIDPRIGSRMRRFELAPEQEAVARAIQVPETEVEGWTKGKLRLLGQWAVRKWTGADHFKANVGHLDDE</sequence>
<feature type="region of interest" description="Disordered" evidence="12">
    <location>
        <begin position="413"/>
        <end position="464"/>
    </location>
</feature>
<comment type="caution">
    <text evidence="14">The sequence shown here is derived from an EMBL/GenBank/DDBJ whole genome shotgun (WGS) entry which is preliminary data.</text>
</comment>
<evidence type="ECO:0000313" key="14">
    <source>
        <dbReference type="EMBL" id="CAK7267375.1"/>
    </source>
</evidence>
<keyword evidence="8" id="KW-1133">Transmembrane helix</keyword>
<dbReference type="InterPro" id="IPR011009">
    <property type="entry name" value="Kinase-like_dom_sf"/>
</dbReference>
<keyword evidence="7" id="KW-0653">Protein transport</keyword>
<evidence type="ECO:0000256" key="11">
    <source>
        <dbReference type="ARBA" id="ARBA00023136"/>
    </source>
</evidence>
<evidence type="ECO:0000256" key="8">
    <source>
        <dbReference type="ARBA" id="ARBA00022989"/>
    </source>
</evidence>
<feature type="domain" description="Aminoglycoside phosphotransferase" evidence="13">
    <location>
        <begin position="32"/>
        <end position="176"/>
    </location>
</feature>
<dbReference type="InterPro" id="IPR051678">
    <property type="entry name" value="AGP_Transferase"/>
</dbReference>
<comment type="similarity">
    <text evidence="2">Belongs to the TIM54 family.</text>
</comment>
<evidence type="ECO:0000256" key="9">
    <source>
        <dbReference type="ARBA" id="ARBA00023010"/>
    </source>
</evidence>
<dbReference type="InterPro" id="IPR002575">
    <property type="entry name" value="Aminoglycoside_PTrfase"/>
</dbReference>
<evidence type="ECO:0000256" key="12">
    <source>
        <dbReference type="SAM" id="MobiDB-lite"/>
    </source>
</evidence>
<keyword evidence="9" id="KW-0811">Translocation</keyword>
<dbReference type="Pfam" id="PF11711">
    <property type="entry name" value="Tim54"/>
    <property type="match status" value="1"/>
</dbReference>
<dbReference type="EMBL" id="CAWUOM010000034">
    <property type="protein sequence ID" value="CAK7267375.1"/>
    <property type="molecule type" value="Genomic_DNA"/>
</dbReference>
<evidence type="ECO:0000256" key="10">
    <source>
        <dbReference type="ARBA" id="ARBA00023128"/>
    </source>
</evidence>
<evidence type="ECO:0000256" key="3">
    <source>
        <dbReference type="ARBA" id="ARBA00020796"/>
    </source>
</evidence>
<keyword evidence="4" id="KW-0813">Transport</keyword>
<dbReference type="Gene3D" id="3.90.1200.10">
    <property type="match status" value="1"/>
</dbReference>
<evidence type="ECO:0000256" key="7">
    <source>
        <dbReference type="ARBA" id="ARBA00022927"/>
    </source>
</evidence>
<dbReference type="PANTHER" id="PTHR21310:SF58">
    <property type="entry name" value="AMINOGLYCOSIDE PHOSPHOTRANSFERASE DOMAIN-CONTAINING PROTEIN"/>
    <property type="match status" value="1"/>
</dbReference>
<accession>A0ABP0DGL6</accession>
<reference evidence="14 15" key="1">
    <citation type="submission" date="2024-01" db="EMBL/GenBank/DDBJ databases">
        <authorList>
            <person name="Allen C."/>
            <person name="Tagirdzhanova G."/>
        </authorList>
    </citation>
    <scope>NUCLEOTIDE SEQUENCE [LARGE SCALE GENOMIC DNA]</scope>
    <source>
        <strain evidence="14 15">CBS 573.63</strain>
    </source>
</reference>
<keyword evidence="11" id="KW-0472">Membrane</keyword>
<dbReference type="SUPFAM" id="SSF56112">
    <property type="entry name" value="Protein kinase-like (PK-like)"/>
    <property type="match status" value="1"/>
</dbReference>
<gene>
    <name evidence="14" type="primary">TIM54</name>
    <name evidence="14" type="ORF">SEPCBS57363_002560</name>
</gene>
<name>A0ABP0DGL6_9PEZI</name>
<keyword evidence="6" id="KW-0999">Mitochondrion inner membrane</keyword>
<dbReference type="PANTHER" id="PTHR21310">
    <property type="entry name" value="AMINOGLYCOSIDE PHOSPHOTRANSFERASE-RELATED-RELATED"/>
    <property type="match status" value="1"/>
</dbReference>
<feature type="compositionally biased region" description="Basic and acidic residues" evidence="12">
    <location>
        <begin position="436"/>
        <end position="446"/>
    </location>
</feature>
<evidence type="ECO:0000256" key="4">
    <source>
        <dbReference type="ARBA" id="ARBA00022448"/>
    </source>
</evidence>